<sequence length="139" mass="15041">MSRTESPASGLQALDAQIRLAEARLIARELQLRKQGRVLVTRVNDSLLRRLGQGALTVAGAWLLGRVFRPRAAAPPVSTAAVPGALGLGALLLQTLWPLVPKLLRTHISPALALSLLGRLSSLWTRRRRASNHPTQDPI</sequence>
<reference evidence="1 2" key="1">
    <citation type="submission" date="2019-03" db="EMBL/GenBank/DDBJ databases">
        <title>Genomic Encyclopedia of Type Strains, Phase IV (KMG-IV): sequencing the most valuable type-strain genomes for metagenomic binning, comparative biology and taxonomic classification.</title>
        <authorList>
            <person name="Goeker M."/>
        </authorList>
    </citation>
    <scope>NUCLEOTIDE SEQUENCE [LARGE SCALE GENOMIC DNA]</scope>
    <source>
        <strain evidence="1 2">DSM 16998</strain>
    </source>
</reference>
<comment type="caution">
    <text evidence="1">The sequence shown here is derived from an EMBL/GenBank/DDBJ whole genome shotgun (WGS) entry which is preliminary data.</text>
</comment>
<dbReference type="Proteomes" id="UP000295361">
    <property type="component" value="Unassembled WGS sequence"/>
</dbReference>
<accession>A0A4R6QLI6</accession>
<evidence type="ECO:0000313" key="2">
    <source>
        <dbReference type="Proteomes" id="UP000295361"/>
    </source>
</evidence>
<dbReference type="EMBL" id="SNXS01000004">
    <property type="protein sequence ID" value="TDP64273.1"/>
    <property type="molecule type" value="Genomic_DNA"/>
</dbReference>
<protein>
    <submittedName>
        <fullName evidence="1">Uncharacterized protein</fullName>
    </submittedName>
</protein>
<keyword evidence="2" id="KW-1185">Reference proteome</keyword>
<proteinExistence type="predicted"/>
<evidence type="ECO:0000313" key="1">
    <source>
        <dbReference type="EMBL" id="TDP64273.1"/>
    </source>
</evidence>
<gene>
    <name evidence="1" type="ORF">DES47_104562</name>
</gene>
<name>A0A4R6QLI6_9BURK</name>
<dbReference type="AlphaFoldDB" id="A0A4R6QLI6"/>
<dbReference type="RefSeq" id="WP_133702090.1">
    <property type="nucleotide sequence ID" value="NZ_SNXS01000004.1"/>
</dbReference>
<organism evidence="1 2">
    <name type="scientific">Roseateles toxinivorans</name>
    <dbReference type="NCBI Taxonomy" id="270368"/>
    <lineage>
        <taxon>Bacteria</taxon>
        <taxon>Pseudomonadati</taxon>
        <taxon>Pseudomonadota</taxon>
        <taxon>Betaproteobacteria</taxon>
        <taxon>Burkholderiales</taxon>
        <taxon>Sphaerotilaceae</taxon>
        <taxon>Roseateles</taxon>
    </lineage>
</organism>
<dbReference type="InParanoid" id="A0A4R6QLI6"/>